<proteinExistence type="predicted"/>
<evidence type="ECO:0008006" key="3">
    <source>
        <dbReference type="Google" id="ProtNLM"/>
    </source>
</evidence>
<dbReference type="Proteomes" id="UP001219584">
    <property type="component" value="Chromosome"/>
</dbReference>
<evidence type="ECO:0000313" key="2">
    <source>
        <dbReference type="Proteomes" id="UP001219584"/>
    </source>
</evidence>
<dbReference type="EMBL" id="CP121464">
    <property type="protein sequence ID" value="WFR81107.1"/>
    <property type="molecule type" value="Genomic_DNA"/>
</dbReference>
<sequence length="339" mass="38846">MKKTVFVIMPFVQANNRDQDELTKFFTDHIKDPIENSRDLDGKYVVNRSSDDFLILDNILLDLANADLVICDLSGVTANANVIFELGIRLSVSHKPVILIRENLDSNKSMFDVHGLHAFHYKMSSTKDLERFLIKKISEYDDDSSKYSSPVLKILNHEAAFWMQLPIRKASAFLGGISSAADANLRAFTKAINIFLRKNEVHDFLVDDPATVYKPIESLSENVKALNCLESFSYNISSIPSLDSYLSSVYLLGLIEESIERKFRTYAMHYSLHFNKGNSGFFWDRRFDEIHAYAKETLILMNLCRTTIKILRSKQGSEERNEYIKSFDGIINSSEFENM</sequence>
<name>A0ABY8I861_9BURK</name>
<protein>
    <recommendedName>
        <fullName evidence="3">Nucleoside 2-deoxyribosyltransferase</fullName>
    </recommendedName>
</protein>
<dbReference type="RefSeq" id="WP_278318057.1">
    <property type="nucleotide sequence ID" value="NZ_CP121464.1"/>
</dbReference>
<keyword evidence="2" id="KW-1185">Reference proteome</keyword>
<gene>
    <name evidence="1" type="ORF">P9875_08045</name>
</gene>
<organism evidence="1 2">
    <name type="scientific">Janthinobacterium rivuli</name>
    <dbReference type="NCBI Taxonomy" id="2751478"/>
    <lineage>
        <taxon>Bacteria</taxon>
        <taxon>Pseudomonadati</taxon>
        <taxon>Pseudomonadota</taxon>
        <taxon>Betaproteobacteria</taxon>
        <taxon>Burkholderiales</taxon>
        <taxon>Oxalobacteraceae</taxon>
        <taxon>Janthinobacterium</taxon>
    </lineage>
</organism>
<reference evidence="1 2" key="1">
    <citation type="submission" date="2023-04" db="EMBL/GenBank/DDBJ databases">
        <title>Nanopore sequencing of Janthinobacterium from water.</title>
        <authorList>
            <person name="Ciuchcinski K."/>
            <person name="Rokowska A."/>
            <person name="Dziewit L."/>
        </authorList>
    </citation>
    <scope>NUCLEOTIDE SEQUENCE [LARGE SCALE GENOMIC DNA]</scope>
    <source>
        <strain evidence="1 2">DEMB2</strain>
    </source>
</reference>
<accession>A0ABY8I861</accession>
<evidence type="ECO:0000313" key="1">
    <source>
        <dbReference type="EMBL" id="WFR81107.1"/>
    </source>
</evidence>